<comment type="caution">
    <text evidence="2">The sequence shown here is derived from an EMBL/GenBank/DDBJ whole genome shotgun (WGS) entry which is preliminary data.</text>
</comment>
<organism evidence="2 3">
    <name type="scientific">Crenichthys baileyi</name>
    <name type="common">White River springfish</name>
    <dbReference type="NCBI Taxonomy" id="28760"/>
    <lineage>
        <taxon>Eukaryota</taxon>
        <taxon>Metazoa</taxon>
        <taxon>Chordata</taxon>
        <taxon>Craniata</taxon>
        <taxon>Vertebrata</taxon>
        <taxon>Euteleostomi</taxon>
        <taxon>Actinopterygii</taxon>
        <taxon>Neopterygii</taxon>
        <taxon>Teleostei</taxon>
        <taxon>Neoteleostei</taxon>
        <taxon>Acanthomorphata</taxon>
        <taxon>Ovalentaria</taxon>
        <taxon>Atherinomorphae</taxon>
        <taxon>Cyprinodontiformes</taxon>
        <taxon>Goodeidae</taxon>
        <taxon>Crenichthys</taxon>
    </lineage>
</organism>
<keyword evidence="3" id="KW-1185">Reference proteome</keyword>
<keyword evidence="1" id="KW-0472">Membrane</keyword>
<protein>
    <submittedName>
        <fullName evidence="2">Uncharacterized protein</fullName>
    </submittedName>
</protein>
<feature type="transmembrane region" description="Helical" evidence="1">
    <location>
        <begin position="30"/>
        <end position="49"/>
    </location>
</feature>
<gene>
    <name evidence="2" type="ORF">CRENBAI_020641</name>
</gene>
<accession>A0AAV9RTT2</accession>
<evidence type="ECO:0000313" key="2">
    <source>
        <dbReference type="EMBL" id="KAK5612450.1"/>
    </source>
</evidence>
<sequence length="106" mass="11705">MPISLMVFTCAMLVIYSVFRSTPRGYILFVHVMSSLPMFLIITGFHGLMSCPVTGDPIQASSPTNVLYVKRSLPAVTTCQNTSKSIVFHETAGQFVQQTDSSLQFH</sequence>
<dbReference type="AlphaFoldDB" id="A0AAV9RTT2"/>
<evidence type="ECO:0000256" key="1">
    <source>
        <dbReference type="SAM" id="Phobius"/>
    </source>
</evidence>
<proteinExistence type="predicted"/>
<dbReference type="Proteomes" id="UP001311232">
    <property type="component" value="Unassembled WGS sequence"/>
</dbReference>
<keyword evidence="1" id="KW-1133">Transmembrane helix</keyword>
<name>A0AAV9RTT2_9TELE</name>
<evidence type="ECO:0000313" key="3">
    <source>
        <dbReference type="Proteomes" id="UP001311232"/>
    </source>
</evidence>
<keyword evidence="1" id="KW-0812">Transmembrane</keyword>
<reference evidence="2 3" key="1">
    <citation type="submission" date="2021-06" db="EMBL/GenBank/DDBJ databases">
        <authorList>
            <person name="Palmer J.M."/>
        </authorList>
    </citation>
    <scope>NUCLEOTIDE SEQUENCE [LARGE SCALE GENOMIC DNA]</scope>
    <source>
        <strain evidence="2 3">MEX-2019</strain>
        <tissue evidence="2">Muscle</tissue>
    </source>
</reference>
<dbReference type="EMBL" id="JAHHUM010001442">
    <property type="protein sequence ID" value="KAK5612450.1"/>
    <property type="molecule type" value="Genomic_DNA"/>
</dbReference>